<dbReference type="AlphaFoldDB" id="A0A562PBW2"/>
<gene>
    <name evidence="1" type="ORF">IP92_05698</name>
</gene>
<reference evidence="1 2" key="1">
    <citation type="journal article" date="2015" name="Stand. Genomic Sci.">
        <title>Genomic Encyclopedia of Bacterial and Archaeal Type Strains, Phase III: the genomes of soil and plant-associated and newly described type strains.</title>
        <authorList>
            <person name="Whitman W.B."/>
            <person name="Woyke T."/>
            <person name="Klenk H.P."/>
            <person name="Zhou Y."/>
            <person name="Lilburn T.G."/>
            <person name="Beck B.J."/>
            <person name="De Vos P."/>
            <person name="Vandamme P."/>
            <person name="Eisen J.A."/>
            <person name="Garrity G."/>
            <person name="Hugenholtz P."/>
            <person name="Kyrpides N.C."/>
        </authorList>
    </citation>
    <scope>NUCLEOTIDE SEQUENCE [LARGE SCALE GENOMIC DNA]</scope>
    <source>
        <strain evidence="1 2">CGMCC 1.10685</strain>
    </source>
</reference>
<evidence type="ECO:0000313" key="1">
    <source>
        <dbReference type="EMBL" id="TWI41833.1"/>
    </source>
</evidence>
<comment type="caution">
    <text evidence="1">The sequence shown here is derived from an EMBL/GenBank/DDBJ whole genome shotgun (WGS) entry which is preliminary data.</text>
</comment>
<accession>A0A562PBW2</accession>
<dbReference type="EMBL" id="VLKW01000017">
    <property type="protein sequence ID" value="TWI41833.1"/>
    <property type="molecule type" value="Genomic_DNA"/>
</dbReference>
<organism evidence="1 2">
    <name type="scientific">Pseudoduganella flava</name>
    <dbReference type="NCBI Taxonomy" id="871742"/>
    <lineage>
        <taxon>Bacteria</taxon>
        <taxon>Pseudomonadati</taxon>
        <taxon>Pseudomonadota</taxon>
        <taxon>Betaproteobacteria</taxon>
        <taxon>Burkholderiales</taxon>
        <taxon>Oxalobacteraceae</taxon>
        <taxon>Telluria group</taxon>
        <taxon>Pseudoduganella</taxon>
    </lineage>
</organism>
<name>A0A562PBW2_9BURK</name>
<protein>
    <submittedName>
        <fullName evidence="1">Uncharacterized protein</fullName>
    </submittedName>
</protein>
<proteinExistence type="predicted"/>
<dbReference type="Proteomes" id="UP000315112">
    <property type="component" value="Unassembled WGS sequence"/>
</dbReference>
<sequence length="66" mass="7258">MKMLRLRKPAFVPLPGGRIAVLISPDGHRIHRLCDDAPGPLRQKPPTIKRDPMVEALFGPALPRAA</sequence>
<evidence type="ECO:0000313" key="2">
    <source>
        <dbReference type="Proteomes" id="UP000315112"/>
    </source>
</evidence>
<dbReference type="RefSeq" id="WP_229419016.1">
    <property type="nucleotide sequence ID" value="NZ_VLKW01000017.1"/>
</dbReference>